<keyword evidence="1" id="KW-1185">Reference proteome</keyword>
<accession>A0A914H7E0</accession>
<organism evidence="1 2">
    <name type="scientific">Globodera rostochiensis</name>
    <name type="common">Golden nematode worm</name>
    <name type="synonym">Heterodera rostochiensis</name>
    <dbReference type="NCBI Taxonomy" id="31243"/>
    <lineage>
        <taxon>Eukaryota</taxon>
        <taxon>Metazoa</taxon>
        <taxon>Ecdysozoa</taxon>
        <taxon>Nematoda</taxon>
        <taxon>Chromadorea</taxon>
        <taxon>Rhabditida</taxon>
        <taxon>Tylenchina</taxon>
        <taxon>Tylenchomorpha</taxon>
        <taxon>Tylenchoidea</taxon>
        <taxon>Heteroderidae</taxon>
        <taxon>Heteroderinae</taxon>
        <taxon>Globodera</taxon>
    </lineage>
</organism>
<reference evidence="2" key="1">
    <citation type="submission" date="2022-11" db="UniProtKB">
        <authorList>
            <consortium name="WormBaseParasite"/>
        </authorList>
    </citation>
    <scope>IDENTIFICATION</scope>
</reference>
<dbReference type="WBParaSite" id="Gr19_v10_g14398.t1">
    <property type="protein sequence ID" value="Gr19_v10_g14398.t1"/>
    <property type="gene ID" value="Gr19_v10_g14398"/>
</dbReference>
<protein>
    <submittedName>
        <fullName evidence="2">MSP domain-containing protein</fullName>
    </submittedName>
</protein>
<evidence type="ECO:0000313" key="1">
    <source>
        <dbReference type="Proteomes" id="UP000887572"/>
    </source>
</evidence>
<name>A0A914H7E0_GLORO</name>
<dbReference type="Proteomes" id="UP000887572">
    <property type="component" value="Unplaced"/>
</dbReference>
<proteinExistence type="predicted"/>
<sequence>MWKIRAGVDVVAEAEQLLLLTNESSINADLPLRFTVCGGKANITLNNTSGREMTWIASFPCGRKRAFSPGTCAWQWASATWAHKFDTVFRREEQPHGERQIMVWFCSSPDVGIGTPWIRMWQ</sequence>
<dbReference type="AlphaFoldDB" id="A0A914H7E0"/>
<evidence type="ECO:0000313" key="2">
    <source>
        <dbReference type="WBParaSite" id="Gr19_v10_g14398.t1"/>
    </source>
</evidence>